<gene>
    <name evidence="1" type="ORF">DPMN_175907</name>
</gene>
<evidence type="ECO:0000313" key="1">
    <source>
        <dbReference type="EMBL" id="KAH3774525.1"/>
    </source>
</evidence>
<sequence length="86" mass="9229">MQGSPYQAIIATGATPVSVRIPSDTSNFCITGICGLFNGQILIADNYNKSLKLLDLQNKAVVTFCDMPDHPRNMCLITPCQVAVAV</sequence>
<dbReference type="Proteomes" id="UP000828390">
    <property type="component" value="Unassembled WGS sequence"/>
</dbReference>
<dbReference type="AlphaFoldDB" id="A0A9D4E9Y1"/>
<keyword evidence="2" id="KW-1185">Reference proteome</keyword>
<protein>
    <submittedName>
        <fullName evidence="1">Uncharacterized protein</fullName>
    </submittedName>
</protein>
<reference evidence="1" key="1">
    <citation type="journal article" date="2019" name="bioRxiv">
        <title>The Genome of the Zebra Mussel, Dreissena polymorpha: A Resource for Invasive Species Research.</title>
        <authorList>
            <person name="McCartney M.A."/>
            <person name="Auch B."/>
            <person name="Kono T."/>
            <person name="Mallez S."/>
            <person name="Zhang Y."/>
            <person name="Obille A."/>
            <person name="Becker A."/>
            <person name="Abrahante J.E."/>
            <person name="Garbe J."/>
            <person name="Badalamenti J.P."/>
            <person name="Herman A."/>
            <person name="Mangelson H."/>
            <person name="Liachko I."/>
            <person name="Sullivan S."/>
            <person name="Sone E.D."/>
            <person name="Koren S."/>
            <person name="Silverstein K.A.T."/>
            <person name="Beckman K.B."/>
            <person name="Gohl D.M."/>
        </authorList>
    </citation>
    <scope>NUCLEOTIDE SEQUENCE</scope>
    <source>
        <strain evidence="1">Duluth1</strain>
        <tissue evidence="1">Whole animal</tissue>
    </source>
</reference>
<name>A0A9D4E9Y1_DREPO</name>
<dbReference type="EMBL" id="JAIWYP010000009">
    <property type="protein sequence ID" value="KAH3774525.1"/>
    <property type="molecule type" value="Genomic_DNA"/>
</dbReference>
<accession>A0A9D4E9Y1</accession>
<reference evidence="1" key="2">
    <citation type="submission" date="2020-11" db="EMBL/GenBank/DDBJ databases">
        <authorList>
            <person name="McCartney M.A."/>
            <person name="Auch B."/>
            <person name="Kono T."/>
            <person name="Mallez S."/>
            <person name="Becker A."/>
            <person name="Gohl D.M."/>
            <person name="Silverstein K.A.T."/>
            <person name="Koren S."/>
            <person name="Bechman K.B."/>
            <person name="Herman A."/>
            <person name="Abrahante J.E."/>
            <person name="Garbe J."/>
        </authorList>
    </citation>
    <scope>NUCLEOTIDE SEQUENCE</scope>
    <source>
        <strain evidence="1">Duluth1</strain>
        <tissue evidence="1">Whole animal</tissue>
    </source>
</reference>
<evidence type="ECO:0000313" key="2">
    <source>
        <dbReference type="Proteomes" id="UP000828390"/>
    </source>
</evidence>
<organism evidence="1 2">
    <name type="scientific">Dreissena polymorpha</name>
    <name type="common">Zebra mussel</name>
    <name type="synonym">Mytilus polymorpha</name>
    <dbReference type="NCBI Taxonomy" id="45954"/>
    <lineage>
        <taxon>Eukaryota</taxon>
        <taxon>Metazoa</taxon>
        <taxon>Spiralia</taxon>
        <taxon>Lophotrochozoa</taxon>
        <taxon>Mollusca</taxon>
        <taxon>Bivalvia</taxon>
        <taxon>Autobranchia</taxon>
        <taxon>Heteroconchia</taxon>
        <taxon>Euheterodonta</taxon>
        <taxon>Imparidentia</taxon>
        <taxon>Neoheterodontei</taxon>
        <taxon>Myida</taxon>
        <taxon>Dreissenoidea</taxon>
        <taxon>Dreissenidae</taxon>
        <taxon>Dreissena</taxon>
    </lineage>
</organism>
<comment type="caution">
    <text evidence="1">The sequence shown here is derived from an EMBL/GenBank/DDBJ whole genome shotgun (WGS) entry which is preliminary data.</text>
</comment>
<proteinExistence type="predicted"/>